<dbReference type="InParanoid" id="A0A059D9T4"/>
<proteinExistence type="predicted"/>
<name>A0A059D9T4_EUCGR</name>
<evidence type="ECO:0000313" key="2">
    <source>
        <dbReference type="EMBL" id="KCW87347.1"/>
    </source>
</evidence>
<dbReference type="EMBL" id="KK198754">
    <property type="protein sequence ID" value="KCW87347.1"/>
    <property type="molecule type" value="Genomic_DNA"/>
</dbReference>
<feature type="compositionally biased region" description="Polar residues" evidence="1">
    <location>
        <begin position="106"/>
        <end position="118"/>
    </location>
</feature>
<feature type="region of interest" description="Disordered" evidence="1">
    <location>
        <begin position="31"/>
        <end position="118"/>
    </location>
</feature>
<gene>
    <name evidence="2" type="ORF">EUGRSUZ_B038312</name>
</gene>
<feature type="non-terminal residue" evidence="2">
    <location>
        <position position="118"/>
    </location>
</feature>
<dbReference type="AlphaFoldDB" id="A0A059D9T4"/>
<organism evidence="2">
    <name type="scientific">Eucalyptus grandis</name>
    <name type="common">Flooded gum</name>
    <dbReference type="NCBI Taxonomy" id="71139"/>
    <lineage>
        <taxon>Eukaryota</taxon>
        <taxon>Viridiplantae</taxon>
        <taxon>Streptophyta</taxon>
        <taxon>Embryophyta</taxon>
        <taxon>Tracheophyta</taxon>
        <taxon>Spermatophyta</taxon>
        <taxon>Magnoliopsida</taxon>
        <taxon>eudicotyledons</taxon>
        <taxon>Gunneridae</taxon>
        <taxon>Pentapetalae</taxon>
        <taxon>rosids</taxon>
        <taxon>malvids</taxon>
        <taxon>Myrtales</taxon>
        <taxon>Myrtaceae</taxon>
        <taxon>Myrtoideae</taxon>
        <taxon>Eucalypteae</taxon>
        <taxon>Eucalyptus</taxon>
    </lineage>
</organism>
<accession>A0A059D9T4</accession>
<feature type="compositionally biased region" description="Polar residues" evidence="1">
    <location>
        <begin position="34"/>
        <end position="50"/>
    </location>
</feature>
<dbReference type="Gramene" id="KCW87347">
    <property type="protein sequence ID" value="KCW87347"/>
    <property type="gene ID" value="EUGRSUZ_B038312"/>
</dbReference>
<sequence length="118" mass="12389">MRVSLSVSLSKEGIVVYILIILFSAVASDRQDNNGRAFNSSKPSTRSSFASYYGGHPPPPPVLVADPPPTAAPRSPVPPVSRTPYPGYGSHPVLRSPPSAPPQHGAPSNTGQPAQHLE</sequence>
<protein>
    <submittedName>
        <fullName evidence="2">Uncharacterized protein</fullName>
    </submittedName>
</protein>
<reference evidence="2" key="1">
    <citation type="submission" date="2013-07" db="EMBL/GenBank/DDBJ databases">
        <title>The genome of Eucalyptus grandis.</title>
        <authorList>
            <person name="Schmutz J."/>
            <person name="Hayes R."/>
            <person name="Myburg A."/>
            <person name="Tuskan G."/>
            <person name="Grattapaglia D."/>
            <person name="Rokhsar D.S."/>
        </authorList>
    </citation>
    <scope>NUCLEOTIDE SEQUENCE</scope>
    <source>
        <tissue evidence="2">Leaf extractions</tissue>
    </source>
</reference>
<feature type="compositionally biased region" description="Pro residues" evidence="1">
    <location>
        <begin position="56"/>
        <end position="81"/>
    </location>
</feature>
<evidence type="ECO:0000256" key="1">
    <source>
        <dbReference type="SAM" id="MobiDB-lite"/>
    </source>
</evidence>